<protein>
    <submittedName>
        <fullName evidence="7">RDD family protein</fullName>
    </submittedName>
</protein>
<comment type="subcellular location">
    <subcellularLocation>
        <location evidence="1">Membrane</location>
        <topology evidence="1">Multi-pass membrane protein</topology>
    </subcellularLocation>
</comment>
<reference evidence="7 8" key="1">
    <citation type="submission" date="2020-02" db="EMBL/GenBank/DDBJ databases">
        <title>Flavobacteriaceae Psychroflexus bacterium YR1-1, complete genome.</title>
        <authorList>
            <person name="Li Y."/>
            <person name="Wu S."/>
        </authorList>
    </citation>
    <scope>NUCLEOTIDE SEQUENCE [LARGE SCALE GENOMIC DNA]</scope>
    <source>
        <strain evidence="7 8">YR1-1</strain>
    </source>
</reference>
<dbReference type="Pfam" id="PF06271">
    <property type="entry name" value="RDD"/>
    <property type="match status" value="1"/>
</dbReference>
<dbReference type="Proteomes" id="UP000478505">
    <property type="component" value="Unassembled WGS sequence"/>
</dbReference>
<feature type="transmembrane region" description="Helical" evidence="5">
    <location>
        <begin position="25"/>
        <end position="45"/>
    </location>
</feature>
<evidence type="ECO:0000256" key="1">
    <source>
        <dbReference type="ARBA" id="ARBA00004141"/>
    </source>
</evidence>
<accession>A0A6B3R6U1</accession>
<organism evidence="7 8">
    <name type="scientific">Psychroflexus aurantiacus</name>
    <dbReference type="NCBI Taxonomy" id="2709310"/>
    <lineage>
        <taxon>Bacteria</taxon>
        <taxon>Pseudomonadati</taxon>
        <taxon>Bacteroidota</taxon>
        <taxon>Flavobacteriia</taxon>
        <taxon>Flavobacteriales</taxon>
        <taxon>Flavobacteriaceae</taxon>
        <taxon>Psychroflexus</taxon>
    </lineage>
</organism>
<evidence type="ECO:0000256" key="5">
    <source>
        <dbReference type="SAM" id="Phobius"/>
    </source>
</evidence>
<keyword evidence="2 5" id="KW-0812">Transmembrane</keyword>
<gene>
    <name evidence="7" type="ORF">G3567_05065</name>
</gene>
<evidence type="ECO:0000256" key="4">
    <source>
        <dbReference type="ARBA" id="ARBA00023136"/>
    </source>
</evidence>
<evidence type="ECO:0000313" key="8">
    <source>
        <dbReference type="Proteomes" id="UP000478505"/>
    </source>
</evidence>
<dbReference type="InterPro" id="IPR010432">
    <property type="entry name" value="RDD"/>
</dbReference>
<evidence type="ECO:0000256" key="3">
    <source>
        <dbReference type="ARBA" id="ARBA00022989"/>
    </source>
</evidence>
<name>A0A6B3R6U1_9FLAO</name>
<comment type="caution">
    <text evidence="7">The sequence shown here is derived from an EMBL/GenBank/DDBJ whole genome shotgun (WGS) entry which is preliminary data.</text>
</comment>
<evidence type="ECO:0000256" key="2">
    <source>
        <dbReference type="ARBA" id="ARBA00022692"/>
    </source>
</evidence>
<dbReference type="EMBL" id="JAAIKD010000002">
    <property type="protein sequence ID" value="NEV93521.1"/>
    <property type="molecule type" value="Genomic_DNA"/>
</dbReference>
<evidence type="ECO:0000313" key="7">
    <source>
        <dbReference type="EMBL" id="NEV93521.1"/>
    </source>
</evidence>
<keyword evidence="3 5" id="KW-1133">Transmembrane helix</keyword>
<evidence type="ECO:0000259" key="6">
    <source>
        <dbReference type="Pfam" id="PF06271"/>
    </source>
</evidence>
<dbReference type="GO" id="GO:0016020">
    <property type="term" value="C:membrane"/>
    <property type="evidence" value="ECO:0007669"/>
    <property type="project" value="UniProtKB-SubCell"/>
</dbReference>
<feature type="transmembrane region" description="Helical" evidence="5">
    <location>
        <begin position="110"/>
        <end position="131"/>
    </location>
</feature>
<dbReference type="PANTHER" id="PTHR38480">
    <property type="entry name" value="SLR0254 PROTEIN"/>
    <property type="match status" value="1"/>
</dbReference>
<proteinExistence type="predicted"/>
<feature type="domain" description="RDD" evidence="6">
    <location>
        <begin position="18"/>
        <end position="143"/>
    </location>
</feature>
<feature type="transmembrane region" description="Helical" evidence="5">
    <location>
        <begin position="57"/>
        <end position="74"/>
    </location>
</feature>
<keyword evidence="8" id="KW-1185">Reference proteome</keyword>
<dbReference type="RefSeq" id="WP_164004231.1">
    <property type="nucleotide sequence ID" value="NZ_JAAIKD010000002.1"/>
</dbReference>
<keyword evidence="4 5" id="KW-0472">Membrane</keyword>
<dbReference type="AlphaFoldDB" id="A0A6B3R6U1"/>
<dbReference type="PANTHER" id="PTHR38480:SF1">
    <property type="entry name" value="SLR0254 PROTEIN"/>
    <property type="match status" value="1"/>
</dbReference>
<sequence>MSHFQIETAQNVKIQQSVATVWDRILAYLIDSIVILAYVLATTAVMSGLMDVSPFESMATSLVLGLPPFLYHLLMETFMNGQSVGKASMGLRVVNLDGSRPQFSGYLIRWLLRIVEISLVSGAIAIVAILINGKGQRLGDIAARTTVITERRKTGFKKMPLFEIDASYLPHYPQVATLKDEDVRRIKSVYDKAEKDGDHAILIKLADKVAGQLQVENSQSSKTFIQTVLKDYQYYSTQ</sequence>